<dbReference type="AlphaFoldDB" id="A0A8J3RK18"/>
<keyword evidence="4" id="KW-1185">Reference proteome</keyword>
<dbReference type="PANTHER" id="PTHR11895:SF7">
    <property type="entry name" value="GLUTAMYL-TRNA(GLN) AMIDOTRANSFERASE SUBUNIT A, MITOCHONDRIAL"/>
    <property type="match status" value="1"/>
</dbReference>
<organism evidence="3 4">
    <name type="scientific">Planobispora longispora</name>
    <dbReference type="NCBI Taxonomy" id="28887"/>
    <lineage>
        <taxon>Bacteria</taxon>
        <taxon>Bacillati</taxon>
        <taxon>Actinomycetota</taxon>
        <taxon>Actinomycetes</taxon>
        <taxon>Streptosporangiales</taxon>
        <taxon>Streptosporangiaceae</taxon>
        <taxon>Planobispora</taxon>
    </lineage>
</organism>
<reference evidence="3 4" key="1">
    <citation type="submission" date="2021-01" db="EMBL/GenBank/DDBJ databases">
        <title>Whole genome shotgun sequence of Planobispora longispora NBRC 13918.</title>
        <authorList>
            <person name="Komaki H."/>
            <person name="Tamura T."/>
        </authorList>
    </citation>
    <scope>NUCLEOTIDE SEQUENCE [LARGE SCALE GENOMIC DNA]</scope>
    <source>
        <strain evidence="3 4">NBRC 13918</strain>
    </source>
</reference>
<dbReference type="GO" id="GO:0003824">
    <property type="term" value="F:catalytic activity"/>
    <property type="evidence" value="ECO:0007669"/>
    <property type="project" value="InterPro"/>
</dbReference>
<dbReference type="InterPro" id="IPR023631">
    <property type="entry name" value="Amidase_dom"/>
</dbReference>
<dbReference type="Pfam" id="PF01425">
    <property type="entry name" value="Amidase"/>
    <property type="match status" value="1"/>
</dbReference>
<dbReference type="RefSeq" id="WP_239316197.1">
    <property type="nucleotide sequence ID" value="NZ_BOOH01000019.1"/>
</dbReference>
<comment type="caution">
    <text evidence="3">The sequence shown here is derived from an EMBL/GenBank/DDBJ whole genome shotgun (WGS) entry which is preliminary data.</text>
</comment>
<dbReference type="InterPro" id="IPR036928">
    <property type="entry name" value="AS_sf"/>
</dbReference>
<evidence type="ECO:0000259" key="2">
    <source>
        <dbReference type="Pfam" id="PF01425"/>
    </source>
</evidence>
<protein>
    <submittedName>
        <fullName evidence="3">Putative amidase AmiB2</fullName>
    </submittedName>
</protein>
<dbReference type="SUPFAM" id="SSF75304">
    <property type="entry name" value="Amidase signature (AS) enzymes"/>
    <property type="match status" value="1"/>
</dbReference>
<name>A0A8J3RK18_9ACTN</name>
<sequence>MRRGKVTAPAVVEEHLRTIAGRDGSVGAFRRVRAEEALAEAAAVQEREDLAELPLAGVPIAVKDNVPVRGEAMRCGSAATPDTPAAEDHPVVARLREAGAVVVGITNVPELCLAGFSDSVYGVTRNPWDLERTSGGSSGGSAAAVASGMVPLAHGADGLGSLRIPAACCGIVSIKPGLGVVPPPEPDWHGMSENGPLATTVADLALALAVMAGDMSLTTPGETESLRVGDSIDDYPGGLTTSEPVKLKIAVAPRPLPSGFAVDREFQEAVHGAARILGEAGHTVVEHDVRMPLWTGTAGVFTWFTFAREDAAGLDRRRLERRTRALARTGRVLGALGLDGARGRDRWRAHEADQWFGDADVLVSPTLAMVPPRAERWGRRGLFGNARANLTYAPATAAWNMAGWPAMTVPYGRHSTGLPIGVQLVAAPGGEAQLLTLAAHLEAAAPWPRHAPPA</sequence>
<evidence type="ECO:0000313" key="3">
    <source>
        <dbReference type="EMBL" id="GIH76090.1"/>
    </source>
</evidence>
<dbReference type="PANTHER" id="PTHR11895">
    <property type="entry name" value="TRANSAMIDASE"/>
    <property type="match status" value="1"/>
</dbReference>
<proteinExistence type="inferred from homology"/>
<evidence type="ECO:0000256" key="1">
    <source>
        <dbReference type="ARBA" id="ARBA00009199"/>
    </source>
</evidence>
<dbReference type="EMBL" id="BOOH01000019">
    <property type="protein sequence ID" value="GIH76090.1"/>
    <property type="molecule type" value="Genomic_DNA"/>
</dbReference>
<accession>A0A8J3RK18</accession>
<comment type="similarity">
    <text evidence="1">Belongs to the amidase family.</text>
</comment>
<feature type="domain" description="Amidase" evidence="2">
    <location>
        <begin position="11"/>
        <end position="435"/>
    </location>
</feature>
<gene>
    <name evidence="3" type="primary">amiB2</name>
    <name evidence="3" type="ORF">Plo01_25190</name>
</gene>
<dbReference type="Gene3D" id="3.90.1300.10">
    <property type="entry name" value="Amidase signature (AS) domain"/>
    <property type="match status" value="1"/>
</dbReference>
<dbReference type="InterPro" id="IPR000120">
    <property type="entry name" value="Amidase"/>
</dbReference>
<dbReference type="Proteomes" id="UP000616724">
    <property type="component" value="Unassembled WGS sequence"/>
</dbReference>
<evidence type="ECO:0000313" key="4">
    <source>
        <dbReference type="Proteomes" id="UP000616724"/>
    </source>
</evidence>